<dbReference type="EMBL" id="JAGPNK010000006">
    <property type="protein sequence ID" value="KAH7320293.1"/>
    <property type="molecule type" value="Genomic_DNA"/>
</dbReference>
<evidence type="ECO:0008006" key="3">
    <source>
        <dbReference type="Google" id="ProtNLM"/>
    </source>
</evidence>
<dbReference type="AlphaFoldDB" id="A0A8K0SXD4"/>
<name>A0A8K0SXD4_9HYPO</name>
<sequence length="208" mass="22636">MKPLPSQRRLLTSLIDSLSTAPSSTPDLSTHQTHGASRRQLLLTLHVIFPLLLLPALDLLDRHLVTRLTLRNADPAVTSDVFVVRSLASTLSSRRRDAMASSVKSYVVRLGAWNCSCANFAVEAFPARPSGRITSDDETLGEPEHEPHSNWSFGGMSLDGLGGLAGGVPCCKHLLACLLAHRCHETLGRHAEDRIVTREELAEIMADT</sequence>
<dbReference type="OrthoDB" id="74545at2759"/>
<reference evidence="1" key="1">
    <citation type="journal article" date="2021" name="Nat. Commun.">
        <title>Genetic determinants of endophytism in the Arabidopsis root mycobiome.</title>
        <authorList>
            <person name="Mesny F."/>
            <person name="Miyauchi S."/>
            <person name="Thiergart T."/>
            <person name="Pickel B."/>
            <person name="Atanasova L."/>
            <person name="Karlsson M."/>
            <person name="Huettel B."/>
            <person name="Barry K.W."/>
            <person name="Haridas S."/>
            <person name="Chen C."/>
            <person name="Bauer D."/>
            <person name="Andreopoulos W."/>
            <person name="Pangilinan J."/>
            <person name="LaButti K."/>
            <person name="Riley R."/>
            <person name="Lipzen A."/>
            <person name="Clum A."/>
            <person name="Drula E."/>
            <person name="Henrissat B."/>
            <person name="Kohler A."/>
            <person name="Grigoriev I.V."/>
            <person name="Martin F.M."/>
            <person name="Hacquard S."/>
        </authorList>
    </citation>
    <scope>NUCLEOTIDE SEQUENCE</scope>
    <source>
        <strain evidence="1">MPI-CAGE-CH-0235</strain>
    </source>
</reference>
<organism evidence="1 2">
    <name type="scientific">Stachybotrys elegans</name>
    <dbReference type="NCBI Taxonomy" id="80388"/>
    <lineage>
        <taxon>Eukaryota</taxon>
        <taxon>Fungi</taxon>
        <taxon>Dikarya</taxon>
        <taxon>Ascomycota</taxon>
        <taxon>Pezizomycotina</taxon>
        <taxon>Sordariomycetes</taxon>
        <taxon>Hypocreomycetidae</taxon>
        <taxon>Hypocreales</taxon>
        <taxon>Stachybotryaceae</taxon>
        <taxon>Stachybotrys</taxon>
    </lineage>
</organism>
<dbReference type="Proteomes" id="UP000813444">
    <property type="component" value="Unassembled WGS sequence"/>
</dbReference>
<comment type="caution">
    <text evidence="1">The sequence shown here is derived from an EMBL/GenBank/DDBJ whole genome shotgun (WGS) entry which is preliminary data.</text>
</comment>
<accession>A0A8K0SXD4</accession>
<protein>
    <recommendedName>
        <fullName evidence="3">SWIM-type domain-containing protein</fullName>
    </recommendedName>
</protein>
<gene>
    <name evidence="1" type="ORF">B0I35DRAFT_478552</name>
</gene>
<evidence type="ECO:0000313" key="2">
    <source>
        <dbReference type="Proteomes" id="UP000813444"/>
    </source>
</evidence>
<evidence type="ECO:0000313" key="1">
    <source>
        <dbReference type="EMBL" id="KAH7320293.1"/>
    </source>
</evidence>
<keyword evidence="2" id="KW-1185">Reference proteome</keyword>
<proteinExistence type="predicted"/>